<gene>
    <name evidence="7" type="ORF">SAMN05421825_3555</name>
</gene>
<dbReference type="EMBL" id="FNBH01000005">
    <property type="protein sequence ID" value="SDG55977.1"/>
    <property type="molecule type" value="Genomic_DNA"/>
</dbReference>
<dbReference type="Pfam" id="PF04893">
    <property type="entry name" value="Yip1"/>
    <property type="match status" value="1"/>
</dbReference>
<organism evidence="7 8">
    <name type="scientific">Epilithonimonas hungarica</name>
    <dbReference type="NCBI Taxonomy" id="454006"/>
    <lineage>
        <taxon>Bacteria</taxon>
        <taxon>Pseudomonadati</taxon>
        <taxon>Bacteroidota</taxon>
        <taxon>Flavobacteriia</taxon>
        <taxon>Flavobacteriales</taxon>
        <taxon>Weeksellaceae</taxon>
        <taxon>Chryseobacterium group</taxon>
        <taxon>Epilithonimonas</taxon>
    </lineage>
</organism>
<dbReference type="InterPro" id="IPR006977">
    <property type="entry name" value="Yip1_dom"/>
</dbReference>
<dbReference type="Proteomes" id="UP000199203">
    <property type="component" value="Unassembled WGS sequence"/>
</dbReference>
<feature type="transmembrane region" description="Helical" evidence="5">
    <location>
        <begin position="18"/>
        <end position="38"/>
    </location>
</feature>
<reference evidence="8" key="1">
    <citation type="submission" date="2016-10" db="EMBL/GenBank/DDBJ databases">
        <authorList>
            <person name="Varghese N."/>
            <person name="Submissions S."/>
        </authorList>
    </citation>
    <scope>NUCLEOTIDE SEQUENCE [LARGE SCALE GENOMIC DNA]</scope>
    <source>
        <strain evidence="8">DSM 19684</strain>
    </source>
</reference>
<evidence type="ECO:0000256" key="2">
    <source>
        <dbReference type="ARBA" id="ARBA00022692"/>
    </source>
</evidence>
<sequence length="189" mass="21364">MTWKTIFNPFGRFDEKNLLFAGILFFVLNIFGCYYAGNVNDSIFHLSLLKENQTIWDVVRINSLSTIFAILVLFILALFFNNKTRIIDIINTVLVSAIPLIIIMPVSGMSFLKNATQSITKSVGNPNQIETINLILVTAFALATLPFMIYSFVLYYNGFQTATNIKKWQHIVLFAVVSLILVIVSQTIL</sequence>
<evidence type="ECO:0000313" key="8">
    <source>
        <dbReference type="Proteomes" id="UP000199203"/>
    </source>
</evidence>
<proteinExistence type="predicted"/>
<feature type="transmembrane region" description="Helical" evidence="5">
    <location>
        <begin position="92"/>
        <end position="112"/>
    </location>
</feature>
<dbReference type="GO" id="GO:0016020">
    <property type="term" value="C:membrane"/>
    <property type="evidence" value="ECO:0007669"/>
    <property type="project" value="UniProtKB-SubCell"/>
</dbReference>
<comment type="subcellular location">
    <subcellularLocation>
        <location evidence="1">Membrane</location>
        <topology evidence="1">Multi-pass membrane protein</topology>
    </subcellularLocation>
</comment>
<accession>A0A1G7V8C6</accession>
<protein>
    <submittedName>
        <fullName evidence="7">Yip1 domain-containing protein</fullName>
    </submittedName>
</protein>
<dbReference type="AlphaFoldDB" id="A0A1G7V8C6"/>
<evidence type="ECO:0000256" key="5">
    <source>
        <dbReference type="SAM" id="Phobius"/>
    </source>
</evidence>
<evidence type="ECO:0000259" key="6">
    <source>
        <dbReference type="Pfam" id="PF04893"/>
    </source>
</evidence>
<evidence type="ECO:0000256" key="3">
    <source>
        <dbReference type="ARBA" id="ARBA00022989"/>
    </source>
</evidence>
<evidence type="ECO:0000313" key="7">
    <source>
        <dbReference type="EMBL" id="SDG55977.1"/>
    </source>
</evidence>
<dbReference type="RefSeq" id="WP_089874847.1">
    <property type="nucleotide sequence ID" value="NZ_FNBH01000005.1"/>
</dbReference>
<feature type="domain" description="Yip1" evidence="6">
    <location>
        <begin position="19"/>
        <end position="185"/>
    </location>
</feature>
<keyword evidence="3 5" id="KW-1133">Transmembrane helix</keyword>
<keyword evidence="4 5" id="KW-0472">Membrane</keyword>
<keyword evidence="8" id="KW-1185">Reference proteome</keyword>
<dbReference type="OrthoDB" id="1263582at2"/>
<dbReference type="STRING" id="454006.SAMN05421825_3555"/>
<feature type="transmembrane region" description="Helical" evidence="5">
    <location>
        <begin position="58"/>
        <end position="80"/>
    </location>
</feature>
<feature type="transmembrane region" description="Helical" evidence="5">
    <location>
        <begin position="168"/>
        <end position="188"/>
    </location>
</feature>
<name>A0A1G7V8C6_9FLAO</name>
<feature type="transmembrane region" description="Helical" evidence="5">
    <location>
        <begin position="132"/>
        <end position="156"/>
    </location>
</feature>
<evidence type="ECO:0000256" key="4">
    <source>
        <dbReference type="ARBA" id="ARBA00023136"/>
    </source>
</evidence>
<keyword evidence="2 5" id="KW-0812">Transmembrane</keyword>
<evidence type="ECO:0000256" key="1">
    <source>
        <dbReference type="ARBA" id="ARBA00004141"/>
    </source>
</evidence>